<accession>A0ABT8R622</accession>
<dbReference type="EMBL" id="JAUKPO010000006">
    <property type="protein sequence ID" value="MDO1447101.1"/>
    <property type="molecule type" value="Genomic_DNA"/>
</dbReference>
<sequence>MDLQLLFENDEKTTALFIAEEEALLTVRFSGAVEHESYKAILEKLYKAITVYKCRKIVYNLKDLTYTDMQSRTWYATNFLPRIIKTFGLVFRTAIIQSTNEDENLSVEFLTKVGSNLGFKDSIRSFKTWEEAIHWLSLKDNIPAGSKK</sequence>
<name>A0ABT8R622_9BACT</name>
<organism evidence="1 2">
    <name type="scientific">Rhodocytophaga aerolata</name>
    <dbReference type="NCBI Taxonomy" id="455078"/>
    <lineage>
        <taxon>Bacteria</taxon>
        <taxon>Pseudomonadati</taxon>
        <taxon>Bacteroidota</taxon>
        <taxon>Cytophagia</taxon>
        <taxon>Cytophagales</taxon>
        <taxon>Rhodocytophagaceae</taxon>
        <taxon>Rhodocytophaga</taxon>
    </lineage>
</organism>
<keyword evidence="2" id="KW-1185">Reference proteome</keyword>
<evidence type="ECO:0000313" key="1">
    <source>
        <dbReference type="EMBL" id="MDO1447101.1"/>
    </source>
</evidence>
<reference evidence="1" key="1">
    <citation type="submission" date="2023-07" db="EMBL/GenBank/DDBJ databases">
        <title>The genome sequence of Rhodocytophaga aerolata KACC 12507.</title>
        <authorList>
            <person name="Zhang X."/>
        </authorList>
    </citation>
    <scope>NUCLEOTIDE SEQUENCE</scope>
    <source>
        <strain evidence="1">KACC 12507</strain>
    </source>
</reference>
<comment type="caution">
    <text evidence="1">The sequence shown here is derived from an EMBL/GenBank/DDBJ whole genome shotgun (WGS) entry which is preliminary data.</text>
</comment>
<dbReference type="RefSeq" id="WP_302037905.1">
    <property type="nucleotide sequence ID" value="NZ_JAUKPO010000006.1"/>
</dbReference>
<dbReference type="InterPro" id="IPR038396">
    <property type="entry name" value="SpoIIAA-like_sf"/>
</dbReference>
<protein>
    <recommendedName>
        <fullName evidence="3">STAS/SEC14 domain-containing protein</fullName>
    </recommendedName>
</protein>
<gene>
    <name evidence="1" type="ORF">Q0590_12605</name>
</gene>
<evidence type="ECO:0000313" key="2">
    <source>
        <dbReference type="Proteomes" id="UP001168528"/>
    </source>
</evidence>
<evidence type="ECO:0008006" key="3">
    <source>
        <dbReference type="Google" id="ProtNLM"/>
    </source>
</evidence>
<dbReference type="Gene3D" id="3.40.50.10600">
    <property type="entry name" value="SpoIIaa-like domains"/>
    <property type="match status" value="1"/>
</dbReference>
<dbReference type="Proteomes" id="UP001168528">
    <property type="component" value="Unassembled WGS sequence"/>
</dbReference>
<proteinExistence type="predicted"/>